<feature type="region of interest" description="Disordered" evidence="1">
    <location>
        <begin position="46"/>
        <end position="116"/>
    </location>
</feature>
<keyword evidence="3" id="KW-1185">Reference proteome</keyword>
<name>A0AAD7SCQ8_9TELE</name>
<organism evidence="2 3">
    <name type="scientific">Aldrovandia affinis</name>
    <dbReference type="NCBI Taxonomy" id="143900"/>
    <lineage>
        <taxon>Eukaryota</taxon>
        <taxon>Metazoa</taxon>
        <taxon>Chordata</taxon>
        <taxon>Craniata</taxon>
        <taxon>Vertebrata</taxon>
        <taxon>Euteleostomi</taxon>
        <taxon>Actinopterygii</taxon>
        <taxon>Neopterygii</taxon>
        <taxon>Teleostei</taxon>
        <taxon>Notacanthiformes</taxon>
        <taxon>Halosauridae</taxon>
        <taxon>Aldrovandia</taxon>
    </lineage>
</organism>
<gene>
    <name evidence="2" type="ORF">AAFF_G00399140</name>
</gene>
<reference evidence="2" key="1">
    <citation type="journal article" date="2023" name="Science">
        <title>Genome structures resolve the early diversification of teleost fishes.</title>
        <authorList>
            <person name="Parey E."/>
            <person name="Louis A."/>
            <person name="Montfort J."/>
            <person name="Bouchez O."/>
            <person name="Roques C."/>
            <person name="Iampietro C."/>
            <person name="Lluch J."/>
            <person name="Castinel A."/>
            <person name="Donnadieu C."/>
            <person name="Desvignes T."/>
            <person name="Floi Bucao C."/>
            <person name="Jouanno E."/>
            <person name="Wen M."/>
            <person name="Mejri S."/>
            <person name="Dirks R."/>
            <person name="Jansen H."/>
            <person name="Henkel C."/>
            <person name="Chen W.J."/>
            <person name="Zahm M."/>
            <person name="Cabau C."/>
            <person name="Klopp C."/>
            <person name="Thompson A.W."/>
            <person name="Robinson-Rechavi M."/>
            <person name="Braasch I."/>
            <person name="Lecointre G."/>
            <person name="Bobe J."/>
            <person name="Postlethwait J.H."/>
            <person name="Berthelot C."/>
            <person name="Roest Crollius H."/>
            <person name="Guiguen Y."/>
        </authorList>
    </citation>
    <scope>NUCLEOTIDE SEQUENCE</scope>
    <source>
        <strain evidence="2">NC1722</strain>
    </source>
</reference>
<protein>
    <submittedName>
        <fullName evidence="2">Uncharacterized protein</fullName>
    </submittedName>
</protein>
<proteinExistence type="predicted"/>
<dbReference type="Proteomes" id="UP001221898">
    <property type="component" value="Unassembled WGS sequence"/>
</dbReference>
<dbReference type="EMBL" id="JAINUG010000078">
    <property type="protein sequence ID" value="KAJ8400220.1"/>
    <property type="molecule type" value="Genomic_DNA"/>
</dbReference>
<feature type="compositionally biased region" description="Basic and acidic residues" evidence="1">
    <location>
        <begin position="103"/>
        <end position="116"/>
    </location>
</feature>
<accession>A0AAD7SCQ8</accession>
<evidence type="ECO:0000313" key="3">
    <source>
        <dbReference type="Proteomes" id="UP001221898"/>
    </source>
</evidence>
<sequence>MRQRDRTQGRGDCEIAAYLKDDTSFQWRNGPSTQLALLELRDSGAQGSRTILQLSQQRWSSRGPSSESGRLEGGGVSGPAVNLLEYSMSRRAVSHPGGTAGQRAKESERLEQSGRY</sequence>
<dbReference type="AlphaFoldDB" id="A0AAD7SCQ8"/>
<evidence type="ECO:0000313" key="2">
    <source>
        <dbReference type="EMBL" id="KAJ8400220.1"/>
    </source>
</evidence>
<evidence type="ECO:0000256" key="1">
    <source>
        <dbReference type="SAM" id="MobiDB-lite"/>
    </source>
</evidence>
<feature type="compositionally biased region" description="Polar residues" evidence="1">
    <location>
        <begin position="46"/>
        <end position="68"/>
    </location>
</feature>
<comment type="caution">
    <text evidence="2">The sequence shown here is derived from an EMBL/GenBank/DDBJ whole genome shotgun (WGS) entry which is preliminary data.</text>
</comment>